<name>A0A2G8KWC0_STIJA</name>
<evidence type="ECO:0000256" key="10">
    <source>
        <dbReference type="ARBA" id="ARBA00023303"/>
    </source>
</evidence>
<dbReference type="EMBL" id="MRZV01000335">
    <property type="protein sequence ID" value="PIK52299.1"/>
    <property type="molecule type" value="Genomic_DNA"/>
</dbReference>
<evidence type="ECO:0000256" key="6">
    <source>
        <dbReference type="ARBA" id="ARBA00023053"/>
    </source>
</evidence>
<dbReference type="Pfam" id="PF00858">
    <property type="entry name" value="ASC"/>
    <property type="match status" value="1"/>
</dbReference>
<comment type="similarity">
    <text evidence="11">Belongs to the amiloride-sensitive sodium channel (TC 1.A.6) family.</text>
</comment>
<evidence type="ECO:0000256" key="11">
    <source>
        <dbReference type="RuleBase" id="RU000679"/>
    </source>
</evidence>
<evidence type="ECO:0000256" key="4">
    <source>
        <dbReference type="ARBA" id="ARBA00022692"/>
    </source>
</evidence>
<evidence type="ECO:0000256" key="9">
    <source>
        <dbReference type="ARBA" id="ARBA00023201"/>
    </source>
</evidence>
<keyword evidence="7 11" id="KW-0406">Ion transport</keyword>
<evidence type="ECO:0000256" key="7">
    <source>
        <dbReference type="ARBA" id="ARBA00023065"/>
    </source>
</evidence>
<keyword evidence="9 11" id="KW-0739">Sodium transport</keyword>
<dbReference type="InterPro" id="IPR001873">
    <property type="entry name" value="ENaC"/>
</dbReference>
<evidence type="ECO:0000256" key="5">
    <source>
        <dbReference type="ARBA" id="ARBA00022989"/>
    </source>
</evidence>
<comment type="caution">
    <text evidence="12">The sequence shown here is derived from an EMBL/GenBank/DDBJ whole genome shotgun (WGS) entry which is preliminary data.</text>
</comment>
<dbReference type="Gene3D" id="2.60.470.10">
    <property type="entry name" value="Acid-sensing ion channels like domains"/>
    <property type="match status" value="1"/>
</dbReference>
<keyword evidence="6" id="KW-0915">Sodium</keyword>
<dbReference type="OrthoDB" id="6154304at2759"/>
<evidence type="ECO:0000313" key="12">
    <source>
        <dbReference type="EMBL" id="PIK52299.1"/>
    </source>
</evidence>
<accession>A0A2G8KWC0</accession>
<dbReference type="PRINTS" id="PR01078">
    <property type="entry name" value="AMINACHANNEL"/>
</dbReference>
<keyword evidence="2 11" id="KW-0813">Transport</keyword>
<dbReference type="PANTHER" id="PTHR11690">
    <property type="entry name" value="AMILORIDE-SENSITIVE SODIUM CHANNEL-RELATED"/>
    <property type="match status" value="1"/>
</dbReference>
<dbReference type="GO" id="GO:0015280">
    <property type="term" value="F:ligand-gated sodium channel activity"/>
    <property type="evidence" value="ECO:0007669"/>
    <property type="project" value="TreeGrafter"/>
</dbReference>
<keyword evidence="3 11" id="KW-0894">Sodium channel</keyword>
<organism evidence="12 13">
    <name type="scientific">Stichopus japonicus</name>
    <name type="common">Sea cucumber</name>
    <dbReference type="NCBI Taxonomy" id="307972"/>
    <lineage>
        <taxon>Eukaryota</taxon>
        <taxon>Metazoa</taxon>
        <taxon>Echinodermata</taxon>
        <taxon>Eleutherozoa</taxon>
        <taxon>Echinozoa</taxon>
        <taxon>Holothuroidea</taxon>
        <taxon>Aspidochirotacea</taxon>
        <taxon>Aspidochirotida</taxon>
        <taxon>Stichopodidae</taxon>
        <taxon>Apostichopus</taxon>
    </lineage>
</organism>
<evidence type="ECO:0000313" key="13">
    <source>
        <dbReference type="Proteomes" id="UP000230750"/>
    </source>
</evidence>
<gene>
    <name evidence="12" type="ORF">BSL78_10791</name>
</gene>
<keyword evidence="4 11" id="KW-0812">Transmembrane</keyword>
<dbReference type="AlphaFoldDB" id="A0A2G8KWC0"/>
<evidence type="ECO:0000256" key="2">
    <source>
        <dbReference type="ARBA" id="ARBA00022448"/>
    </source>
</evidence>
<dbReference type="STRING" id="307972.A0A2G8KWC0"/>
<dbReference type="Proteomes" id="UP000230750">
    <property type="component" value="Unassembled WGS sequence"/>
</dbReference>
<proteinExistence type="inferred from homology"/>
<reference evidence="12 13" key="1">
    <citation type="journal article" date="2017" name="PLoS Biol.">
        <title>The sea cucumber genome provides insights into morphological evolution and visceral regeneration.</title>
        <authorList>
            <person name="Zhang X."/>
            <person name="Sun L."/>
            <person name="Yuan J."/>
            <person name="Sun Y."/>
            <person name="Gao Y."/>
            <person name="Zhang L."/>
            <person name="Li S."/>
            <person name="Dai H."/>
            <person name="Hamel J.F."/>
            <person name="Liu C."/>
            <person name="Yu Y."/>
            <person name="Liu S."/>
            <person name="Lin W."/>
            <person name="Guo K."/>
            <person name="Jin S."/>
            <person name="Xu P."/>
            <person name="Storey K.B."/>
            <person name="Huan P."/>
            <person name="Zhang T."/>
            <person name="Zhou Y."/>
            <person name="Zhang J."/>
            <person name="Lin C."/>
            <person name="Li X."/>
            <person name="Xing L."/>
            <person name="Huo D."/>
            <person name="Sun M."/>
            <person name="Wang L."/>
            <person name="Mercier A."/>
            <person name="Li F."/>
            <person name="Yang H."/>
            <person name="Xiang J."/>
        </authorList>
    </citation>
    <scope>NUCLEOTIDE SEQUENCE [LARGE SCALE GENOMIC DNA]</scope>
    <source>
        <strain evidence="12">Shaxun</strain>
        <tissue evidence="12">Muscle</tissue>
    </source>
</reference>
<dbReference type="GO" id="GO:0005886">
    <property type="term" value="C:plasma membrane"/>
    <property type="evidence" value="ECO:0007669"/>
    <property type="project" value="TreeGrafter"/>
</dbReference>
<keyword evidence="5" id="KW-1133">Transmembrane helix</keyword>
<evidence type="ECO:0000256" key="8">
    <source>
        <dbReference type="ARBA" id="ARBA00023136"/>
    </source>
</evidence>
<protein>
    <submittedName>
        <fullName evidence="12">Putative acid-sensing ion channel 3-like</fullName>
    </submittedName>
</protein>
<comment type="subcellular location">
    <subcellularLocation>
        <location evidence="1">Membrane</location>
        <topology evidence="1">Multi-pass membrane protein</topology>
    </subcellularLocation>
</comment>
<keyword evidence="10 11" id="KW-0407">Ion channel</keyword>
<keyword evidence="8" id="KW-0472">Membrane</keyword>
<keyword evidence="13" id="KW-1185">Reference proteome</keyword>
<evidence type="ECO:0000256" key="1">
    <source>
        <dbReference type="ARBA" id="ARBA00004141"/>
    </source>
</evidence>
<sequence length="219" mass="25118">MHFIEYTKHPVKSVISIKQSSSVIFPAVTLCNLNPIRKSYLQEVTPNQAAFLSLNKEGFGNLYEVKKNEDDDELDTEDSEWDEHQLVGVNATRFAEEGSHRLEEMLLSCTWKNAKCTNESFTKRWTNFGYCFTFNEPAQGDVHMAGRHERFSVVLDVQQNEYSLRGLESAVGFAVILHEQEDVPLIYDFGFLTPPGYRTQVAIKRKVVRCIDLYSLQPV</sequence>
<evidence type="ECO:0000256" key="3">
    <source>
        <dbReference type="ARBA" id="ARBA00022461"/>
    </source>
</evidence>